<feature type="transmembrane region" description="Helical" evidence="6">
    <location>
        <begin position="160"/>
        <end position="177"/>
    </location>
</feature>
<evidence type="ECO:0000256" key="6">
    <source>
        <dbReference type="SAM" id="Phobius"/>
    </source>
</evidence>
<dbReference type="PANTHER" id="PTHR42920">
    <property type="entry name" value="OS03G0707200 PROTEIN-RELATED"/>
    <property type="match status" value="1"/>
</dbReference>
<feature type="transmembrane region" description="Helical" evidence="6">
    <location>
        <begin position="75"/>
        <end position="94"/>
    </location>
</feature>
<proteinExistence type="predicted"/>
<evidence type="ECO:0000313" key="8">
    <source>
        <dbReference type="EMBL" id="NHB88123.1"/>
    </source>
</evidence>
<dbReference type="InterPro" id="IPR000620">
    <property type="entry name" value="EamA_dom"/>
</dbReference>
<evidence type="ECO:0000313" key="9">
    <source>
        <dbReference type="Proteomes" id="UP000697802"/>
    </source>
</evidence>
<comment type="caution">
    <text evidence="8">The sequence shown here is derived from an EMBL/GenBank/DDBJ whole genome shotgun (WGS) entry which is preliminary data.</text>
</comment>
<dbReference type="SUPFAM" id="SSF103481">
    <property type="entry name" value="Multidrug resistance efflux transporter EmrE"/>
    <property type="match status" value="2"/>
</dbReference>
<dbReference type="PANTHER" id="PTHR42920:SF5">
    <property type="entry name" value="EAMA DOMAIN-CONTAINING PROTEIN"/>
    <property type="match status" value="1"/>
</dbReference>
<name>A0ABX0GGB0_9GAMM</name>
<organism evidence="8 9">
    <name type="scientific">Photorhabdus tasmaniensis</name>
    <dbReference type="NCBI Taxonomy" id="1004159"/>
    <lineage>
        <taxon>Bacteria</taxon>
        <taxon>Pseudomonadati</taxon>
        <taxon>Pseudomonadota</taxon>
        <taxon>Gammaproteobacteria</taxon>
        <taxon>Enterobacterales</taxon>
        <taxon>Morganellaceae</taxon>
        <taxon>Photorhabdus</taxon>
    </lineage>
</organism>
<accession>A0ABX0GGB0</accession>
<evidence type="ECO:0000256" key="3">
    <source>
        <dbReference type="ARBA" id="ARBA00022692"/>
    </source>
</evidence>
<feature type="domain" description="EamA" evidence="7">
    <location>
        <begin position="17"/>
        <end position="145"/>
    </location>
</feature>
<feature type="transmembrane region" description="Helical" evidence="6">
    <location>
        <begin position="280"/>
        <end position="299"/>
    </location>
</feature>
<dbReference type="InterPro" id="IPR037185">
    <property type="entry name" value="EmrE-like"/>
</dbReference>
<feature type="transmembrane region" description="Helical" evidence="6">
    <location>
        <begin position="222"/>
        <end position="242"/>
    </location>
</feature>
<feature type="transmembrane region" description="Helical" evidence="6">
    <location>
        <begin position="189"/>
        <end position="210"/>
    </location>
</feature>
<keyword evidence="4 6" id="KW-1133">Transmembrane helix</keyword>
<protein>
    <submittedName>
        <fullName evidence="8">EamA/RhaT family transporter</fullName>
    </submittedName>
</protein>
<evidence type="ECO:0000256" key="2">
    <source>
        <dbReference type="ARBA" id="ARBA00022475"/>
    </source>
</evidence>
<feature type="transmembrane region" description="Helical" evidence="6">
    <location>
        <begin position="254"/>
        <end position="274"/>
    </location>
</feature>
<dbReference type="RefSeq" id="WP_133816064.1">
    <property type="nucleotide sequence ID" value="NZ_CAWPIF010000018.1"/>
</dbReference>
<feature type="transmembrane region" description="Helical" evidence="6">
    <location>
        <begin position="100"/>
        <end position="118"/>
    </location>
</feature>
<dbReference type="InterPro" id="IPR051258">
    <property type="entry name" value="Diverse_Substrate_Transporter"/>
</dbReference>
<keyword evidence="2" id="KW-1003">Cell membrane</keyword>
<reference evidence="8 9" key="1">
    <citation type="submission" date="2018-02" db="EMBL/GenBank/DDBJ databases">
        <authorList>
            <person name="Machado R.A."/>
        </authorList>
    </citation>
    <scope>NUCLEOTIDE SEQUENCE [LARGE SCALE GENOMIC DNA]</scope>
    <source>
        <strain evidence="8 9">T327</strain>
    </source>
</reference>
<evidence type="ECO:0000256" key="5">
    <source>
        <dbReference type="ARBA" id="ARBA00023136"/>
    </source>
</evidence>
<dbReference type="EMBL" id="PUJU01000018">
    <property type="protein sequence ID" value="NHB88123.1"/>
    <property type="molecule type" value="Genomic_DNA"/>
</dbReference>
<gene>
    <name evidence="8" type="ORF">C5471_10535</name>
</gene>
<keyword evidence="5 6" id="KW-0472">Membrane</keyword>
<feature type="transmembrane region" description="Helical" evidence="6">
    <location>
        <begin position="130"/>
        <end position="148"/>
    </location>
</feature>
<keyword evidence="9" id="KW-1185">Reference proteome</keyword>
<evidence type="ECO:0000256" key="1">
    <source>
        <dbReference type="ARBA" id="ARBA00004651"/>
    </source>
</evidence>
<feature type="transmembrane region" description="Helical" evidence="6">
    <location>
        <begin position="36"/>
        <end position="54"/>
    </location>
</feature>
<dbReference type="Proteomes" id="UP000697802">
    <property type="component" value="Unassembled WGS sequence"/>
</dbReference>
<feature type="domain" description="EamA" evidence="7">
    <location>
        <begin position="157"/>
        <end position="294"/>
    </location>
</feature>
<evidence type="ECO:0000256" key="4">
    <source>
        <dbReference type="ARBA" id="ARBA00022989"/>
    </source>
</evidence>
<dbReference type="Pfam" id="PF00892">
    <property type="entry name" value="EamA"/>
    <property type="match status" value="2"/>
</dbReference>
<comment type="subcellular location">
    <subcellularLocation>
        <location evidence="1">Cell membrane</location>
        <topology evidence="1">Multi-pass membrane protein</topology>
    </subcellularLocation>
</comment>
<keyword evidence="3 6" id="KW-0812">Transmembrane</keyword>
<feature type="transmembrane region" description="Helical" evidence="6">
    <location>
        <begin position="12"/>
        <end position="30"/>
    </location>
</feature>
<evidence type="ECO:0000259" key="7">
    <source>
        <dbReference type="Pfam" id="PF00892"/>
    </source>
</evidence>
<sequence>MLNDTLRPPRARLYLIDIGLIAVALSWGASYSLMKLIIQAGVAVPLFLMLRFALSVPFMFMGTRINFAKIRQGEVVNGVIFGVLLYAILTFETLGVKYTTASNAGFLIALSVILVPIFERVIGKKRQSNMVYLMCLLSLVGGGLLSFSDSRFFSFNSGDILILLAALIRGFQIFMFGRQTVGKDYSLVHITLIELVTVAVLGLVGVSLFSPSSFSMILHIPYHIWGYILFLSLFATAFSFLMQLYAAKVTSPTRVGLIISLEPAFAAMFAIIIMQEHIGLLQSIGGGIILFSALVGRMIEGK</sequence>